<keyword evidence="1" id="KW-0732">Signal</keyword>
<keyword evidence="3" id="KW-1185">Reference proteome</keyword>
<proteinExistence type="predicted"/>
<accession>A0A6M6BHR2</accession>
<gene>
    <name evidence="2" type="ORF">HMJ29_11010</name>
</gene>
<evidence type="ECO:0000256" key="1">
    <source>
        <dbReference type="SAM" id="SignalP"/>
    </source>
</evidence>
<dbReference type="EMBL" id="CP053538">
    <property type="protein sequence ID" value="QJX47438.1"/>
    <property type="molecule type" value="Genomic_DNA"/>
</dbReference>
<dbReference type="KEGG" id="hts:HMJ29_11010"/>
<evidence type="ECO:0000313" key="3">
    <source>
        <dbReference type="Proteomes" id="UP000501623"/>
    </source>
</evidence>
<dbReference type="PROSITE" id="PS51257">
    <property type="entry name" value="PROKAR_LIPOPROTEIN"/>
    <property type="match status" value="1"/>
</dbReference>
<dbReference type="Proteomes" id="UP000501623">
    <property type="component" value="Chromosome"/>
</dbReference>
<sequence length="164" mass="18827">MILRCGYLLLYALYALAMTSCNQPKSDKREAILTGNGKGRYWDLVSSNNGLNRYNLDIWAGRSYSDKRRGIPTSTLLFSANNKLMYYMNLDSTTIINMNTVAGDVVYNPANYKLMGNKISLIGDTSEIVLLNKEIMVLKKLRRGYIRIYMPSKWQKKVESKVFR</sequence>
<protein>
    <submittedName>
        <fullName evidence="2">Uncharacterized protein</fullName>
    </submittedName>
</protein>
<evidence type="ECO:0000313" key="2">
    <source>
        <dbReference type="EMBL" id="QJX47438.1"/>
    </source>
</evidence>
<dbReference type="RefSeq" id="WP_171591530.1">
    <property type="nucleotide sequence ID" value="NZ_CP053538.1"/>
</dbReference>
<organism evidence="2 3">
    <name type="scientific">Hymenobacter taeanensis</name>
    <dbReference type="NCBI Taxonomy" id="2735321"/>
    <lineage>
        <taxon>Bacteria</taxon>
        <taxon>Pseudomonadati</taxon>
        <taxon>Bacteroidota</taxon>
        <taxon>Cytophagia</taxon>
        <taxon>Cytophagales</taxon>
        <taxon>Hymenobacteraceae</taxon>
        <taxon>Hymenobacter</taxon>
    </lineage>
</organism>
<dbReference type="AlphaFoldDB" id="A0A6M6BHR2"/>
<feature type="signal peptide" evidence="1">
    <location>
        <begin position="1"/>
        <end position="17"/>
    </location>
</feature>
<feature type="chain" id="PRO_5026745118" evidence="1">
    <location>
        <begin position="18"/>
        <end position="164"/>
    </location>
</feature>
<reference evidence="2 3" key="1">
    <citation type="submission" date="2020-05" db="EMBL/GenBank/DDBJ databases">
        <title>Complete genome sequence of Hymenobacter sp. TS19 in Coasted Sand Dune.</title>
        <authorList>
            <person name="Lee J.-H."/>
            <person name="Jung J.-H."/>
            <person name="Jeong S."/>
            <person name="Zhao L."/>
            <person name="Kim M.-K."/>
            <person name="Seo H.-S."/>
            <person name="Lim S."/>
        </authorList>
    </citation>
    <scope>NUCLEOTIDE SEQUENCE [LARGE SCALE GENOMIC DNA]</scope>
    <source>
        <strain evidence="2 3">TS19</strain>
    </source>
</reference>
<name>A0A6M6BHR2_9BACT</name>